<dbReference type="InterPro" id="IPR036640">
    <property type="entry name" value="ABC1_TM_sf"/>
</dbReference>
<dbReference type="EC" id="7.6.2.3" evidence="10"/>
<keyword evidence="5" id="KW-0677">Repeat</keyword>
<dbReference type="FunFam" id="1.20.1560.10:FF:000001">
    <property type="entry name" value="ATP-binding cassette subfamily C member 1"/>
    <property type="match status" value="1"/>
</dbReference>
<evidence type="ECO:0000256" key="1">
    <source>
        <dbReference type="ARBA" id="ARBA00004127"/>
    </source>
</evidence>
<feature type="transmembrane region" description="Helical" evidence="13">
    <location>
        <begin position="5"/>
        <end position="24"/>
    </location>
</feature>
<dbReference type="InterPro" id="IPR003593">
    <property type="entry name" value="AAA+_ATPase"/>
</dbReference>
<dbReference type="Gene3D" id="1.20.1560.10">
    <property type="entry name" value="ABC transporter type 1, transmembrane domain"/>
    <property type="match status" value="2"/>
</dbReference>
<evidence type="ECO:0000256" key="4">
    <source>
        <dbReference type="ARBA" id="ARBA00022692"/>
    </source>
</evidence>
<dbReference type="PROSITE" id="PS00211">
    <property type="entry name" value="ABC_TRANSPORTER_1"/>
    <property type="match status" value="1"/>
</dbReference>
<evidence type="ECO:0000259" key="15">
    <source>
        <dbReference type="PROSITE" id="PS50929"/>
    </source>
</evidence>
<dbReference type="FunFam" id="3.40.50.300:FF:000074">
    <property type="entry name" value="Multidrug resistance-associated protein 5 isoform 1"/>
    <property type="match status" value="1"/>
</dbReference>
<feature type="domain" description="ABC transmembrane type-1" evidence="15">
    <location>
        <begin position="255"/>
        <end position="537"/>
    </location>
</feature>
<comment type="catalytic activity">
    <reaction evidence="11">
        <text>leukotriene C4(in) + ATP + H2O = leukotriene C4(out) + ADP + phosphate + H(+)</text>
        <dbReference type="Rhea" id="RHEA:38963"/>
        <dbReference type="ChEBI" id="CHEBI:15377"/>
        <dbReference type="ChEBI" id="CHEBI:15378"/>
        <dbReference type="ChEBI" id="CHEBI:30616"/>
        <dbReference type="ChEBI" id="CHEBI:43474"/>
        <dbReference type="ChEBI" id="CHEBI:57973"/>
        <dbReference type="ChEBI" id="CHEBI:456216"/>
    </reaction>
    <physiologicalReaction direction="left-to-right" evidence="11">
        <dbReference type="Rhea" id="RHEA:38964"/>
    </physiologicalReaction>
</comment>
<dbReference type="InterPro" id="IPR027417">
    <property type="entry name" value="P-loop_NTPase"/>
</dbReference>
<dbReference type="Proteomes" id="UP000494206">
    <property type="component" value="Unassembled WGS sequence"/>
</dbReference>
<dbReference type="InterPro" id="IPR017871">
    <property type="entry name" value="ABC_transporter-like_CS"/>
</dbReference>
<feature type="transmembrane region" description="Helical" evidence="13">
    <location>
        <begin position="923"/>
        <end position="946"/>
    </location>
</feature>
<evidence type="ECO:0000256" key="2">
    <source>
        <dbReference type="ARBA" id="ARBA00009726"/>
    </source>
</evidence>
<dbReference type="FunFam" id="1.20.1560.10:FF:000081">
    <property type="entry name" value="Protein CBG24505"/>
    <property type="match status" value="1"/>
</dbReference>
<feature type="compositionally biased region" description="Acidic residues" evidence="12">
    <location>
        <begin position="808"/>
        <end position="819"/>
    </location>
</feature>
<dbReference type="CDD" id="cd18595">
    <property type="entry name" value="ABC_6TM_MRP1_2_3_6_D1_like"/>
    <property type="match status" value="1"/>
</dbReference>
<feature type="transmembrane region" description="Helical" evidence="13">
    <location>
        <begin position="505"/>
        <end position="521"/>
    </location>
</feature>
<feature type="transmembrane region" description="Helical" evidence="13">
    <location>
        <begin position="997"/>
        <end position="1015"/>
    </location>
</feature>
<dbReference type="Pfam" id="PF00005">
    <property type="entry name" value="ABC_tran"/>
    <property type="match status" value="2"/>
</dbReference>
<comment type="subcellular location">
    <subcellularLocation>
        <location evidence="1">Endomembrane system</location>
        <topology evidence="1">Multi-pass membrane protein</topology>
    </subcellularLocation>
</comment>
<feature type="domain" description="ABC transporter" evidence="14">
    <location>
        <begin position="1200"/>
        <end position="1434"/>
    </location>
</feature>
<feature type="transmembrane region" description="Helical" evidence="13">
    <location>
        <begin position="67"/>
        <end position="85"/>
    </location>
</feature>
<feature type="transmembrane region" description="Helical" evidence="13">
    <location>
        <begin position="290"/>
        <end position="315"/>
    </location>
</feature>
<feature type="transmembrane region" description="Helical" evidence="13">
    <location>
        <begin position="1110"/>
        <end position="1127"/>
    </location>
</feature>
<dbReference type="SUPFAM" id="SSF52540">
    <property type="entry name" value="P-loop containing nucleoside triphosphate hydrolases"/>
    <property type="match status" value="2"/>
</dbReference>
<dbReference type="InterPro" id="IPR003439">
    <property type="entry name" value="ABC_transporter-like_ATP-bd"/>
</dbReference>
<keyword evidence="6" id="KW-0547">Nucleotide-binding</keyword>
<evidence type="ECO:0000256" key="9">
    <source>
        <dbReference type="ARBA" id="ARBA00023136"/>
    </source>
</evidence>
<gene>
    <name evidence="16" type="ORF">CBOVIS_LOCUS3505</name>
</gene>
<feature type="transmembrane region" description="Helical" evidence="13">
    <location>
        <begin position="880"/>
        <end position="903"/>
    </location>
</feature>
<feature type="transmembrane region" description="Helical" evidence="13">
    <location>
        <begin position="477"/>
        <end position="499"/>
    </location>
</feature>
<dbReference type="Pfam" id="PF00664">
    <property type="entry name" value="ABC_membrane"/>
    <property type="match status" value="2"/>
</dbReference>
<feature type="transmembrane region" description="Helical" evidence="13">
    <location>
        <begin position="249"/>
        <end position="270"/>
    </location>
</feature>
<dbReference type="CDD" id="cd18603">
    <property type="entry name" value="ABC_6TM_MRP1_2_3_6_D2_like"/>
    <property type="match status" value="1"/>
</dbReference>
<keyword evidence="17" id="KW-1185">Reference proteome</keyword>
<dbReference type="PANTHER" id="PTHR24223">
    <property type="entry name" value="ATP-BINDING CASSETTE SUB-FAMILY C"/>
    <property type="match status" value="1"/>
</dbReference>
<dbReference type="FunFam" id="3.40.50.300:FF:002576">
    <property type="entry name" value="ABC transporter, putative"/>
    <property type="match status" value="1"/>
</dbReference>
<dbReference type="PROSITE" id="PS50893">
    <property type="entry name" value="ABC_TRANSPORTER_2"/>
    <property type="match status" value="2"/>
</dbReference>
<dbReference type="GO" id="GO:0005524">
    <property type="term" value="F:ATP binding"/>
    <property type="evidence" value="ECO:0007669"/>
    <property type="project" value="UniProtKB-KW"/>
</dbReference>
<dbReference type="GO" id="GO:0016887">
    <property type="term" value="F:ATP hydrolysis activity"/>
    <property type="evidence" value="ECO:0007669"/>
    <property type="project" value="InterPro"/>
</dbReference>
<evidence type="ECO:0000256" key="11">
    <source>
        <dbReference type="ARBA" id="ARBA00047523"/>
    </source>
</evidence>
<dbReference type="InterPro" id="IPR050173">
    <property type="entry name" value="ABC_transporter_C-like"/>
</dbReference>
<evidence type="ECO:0000256" key="10">
    <source>
        <dbReference type="ARBA" id="ARBA00024220"/>
    </source>
</evidence>
<keyword evidence="4 13" id="KW-0812">Transmembrane</keyword>
<comment type="similarity">
    <text evidence="2">Belongs to the ABC transporter superfamily. ABCC family. Conjugate transporter (TC 3.A.1.208) subfamily.</text>
</comment>
<dbReference type="EMBL" id="CADEPM010000002">
    <property type="protein sequence ID" value="CAB3400604.1"/>
    <property type="molecule type" value="Genomic_DNA"/>
</dbReference>
<proteinExistence type="inferred from homology"/>
<organism evidence="16 17">
    <name type="scientific">Caenorhabditis bovis</name>
    <dbReference type="NCBI Taxonomy" id="2654633"/>
    <lineage>
        <taxon>Eukaryota</taxon>
        <taxon>Metazoa</taxon>
        <taxon>Ecdysozoa</taxon>
        <taxon>Nematoda</taxon>
        <taxon>Chromadorea</taxon>
        <taxon>Rhabditida</taxon>
        <taxon>Rhabditina</taxon>
        <taxon>Rhabditomorpha</taxon>
        <taxon>Rhabditoidea</taxon>
        <taxon>Rhabditidae</taxon>
        <taxon>Peloderinae</taxon>
        <taxon>Caenorhabditis</taxon>
    </lineage>
</organism>
<evidence type="ECO:0000256" key="7">
    <source>
        <dbReference type="ARBA" id="ARBA00022840"/>
    </source>
</evidence>
<keyword evidence="8 13" id="KW-1133">Transmembrane helix</keyword>
<evidence type="ECO:0000256" key="3">
    <source>
        <dbReference type="ARBA" id="ARBA00022448"/>
    </source>
</evidence>
<reference evidence="16 17" key="1">
    <citation type="submission" date="2020-04" db="EMBL/GenBank/DDBJ databases">
        <authorList>
            <person name="Laetsch R D."/>
            <person name="Stevens L."/>
            <person name="Kumar S."/>
            <person name="Blaxter L. M."/>
        </authorList>
    </citation>
    <scope>NUCLEOTIDE SEQUENCE [LARGE SCALE GENOMIC DNA]</scope>
</reference>
<evidence type="ECO:0000256" key="5">
    <source>
        <dbReference type="ARBA" id="ARBA00022737"/>
    </source>
</evidence>
<protein>
    <recommendedName>
        <fullName evidence="10">ABC-type glutathione-S-conjugate transporter</fullName>
        <ecNumber evidence="10">7.6.2.3</ecNumber>
    </recommendedName>
</protein>
<feature type="transmembrane region" description="Helical" evidence="13">
    <location>
        <begin position="1021"/>
        <end position="1041"/>
    </location>
</feature>
<dbReference type="SUPFAM" id="SSF90123">
    <property type="entry name" value="ABC transporter transmembrane region"/>
    <property type="match status" value="2"/>
</dbReference>
<dbReference type="InterPro" id="IPR011527">
    <property type="entry name" value="ABC1_TM_dom"/>
</dbReference>
<sequence length="1440" mass="162887">MSLKWFVASLLIIDRFFVFVLAVWEALFEHEPIKASLMIYPFLHTFTLLAMLIATNEVRKAGIHSSGVLFCTWMAFALAAVPEFYQWVVIGSQPELVAHIDFFRYVAYLTYFPLVVAEFALHFVSDPFPMPDSIKNSNCPEENANFLSRQFLSWFTQLISKGNKKTIDIDDIFDLSRDLDQDFVNSLWDKEWKRELKRVEYKNMEIKQKSSGSKETEPLIGNVRNYGAVEDIDDEWKNKPSVIGTLWRIVKWEFLAGCFIKFIGDMLNFANPLFLNLLITYIETPGEPQYVGIALAFGLFIFAEIKSFIFNNFFVIMTRVSTKIQIALSCAIYKKALRISNTVRKNRTTGEMVNLMAIDIDRFRMIIPQLQQYWSSPVQIILCLVLLWQIVGYSVLAGVVVMVSIIPLNFGLSVITKRWQLKLMKYKDERIKLVNEVLNGIKVVKLVAWETAMEKKIEEIRAKELHMIRKSMLVQNFSNCLNVATPVFVAIFTFALFTISNPNNVLTPNIAFVSISLFNLLRGPLMMAADLVSQTVQCIVSNKRIKSFLLEDEIDEEAVNKELRGELYHDSVEVHNASFAWEKHGNKQLSFIDMKVKSNELVSVVGSVGSGKSSLLLATLGEMEKINGYVGVRGSVAYVSQQPWILNQSLRQNIIMQSEFNKVLYDKIVEACALKEDLKQLPDGDLTEIGEKGVNLSGGQKARISLARAVYQNKDVYFLDDPLSAVDAHVAKHIFKNVIGPNGLLSHTTRVFVTNTTSFLKESDRILVLKGGVVHHFDTFDNLMKNDEARVYLEEVNEEELEKAKEGETEEEIDFDSDDEQKSSVSIMSKSSSRKKKSVVSKMSTKTPKALITKEEAASGKVKFSIYMLYFKSMGILKYVLPYIITVLINMGLSMGRSLWLSAWSDANIDPANPDKIALGVRLGIFSAFGFSEIIFLFLSLTFLILGGIEASRNLHGPLVHNVLRNPLSYFDVTPTGRIINRLAKDIEIVDLQLSGAFRFLFIGFLNLMQTIIIVTYSTPAFILVIIPVFFIYYFIFRYSINSTRQLRRVASVTKSPIFSNFSETLLGISTIRAFDWNSEFIRRNEIHVYNNVRSSYYSAFATRWLSVRLELLGNTVILAASLLAILSKDSGLTAGMLGLSVSYSLNITFMLNMFVRQISEVETNVVAVERIDQYSKNKGEAPWRTPFALPKNWPTNGSVTLTSYSCRYRDELELVLKNIDLDIQPGQKVGVCGRTGAGKSSLALALFRIVEAAEGRIHIDDIDTRKMGLHDLRENLTIIPQENVLFANTLRFNIDPQNEYSDAQIWRALEHSNLKTHVESLPLKLESLVSEGGDNFSVGQRQLLCLTRALLKKSKILVLDEATAGIDNRTDALVQATIRKEFADSTIITIAHRLNTILDYDRIIVMENGKIVEDGVPNALLNDKNSKFYSLAKSSKIVS</sequence>
<evidence type="ECO:0000256" key="6">
    <source>
        <dbReference type="ARBA" id="ARBA00022741"/>
    </source>
</evidence>
<keyword evidence="9 13" id="KW-0472">Membrane</keyword>
<feature type="domain" description="ABC transmembrane type-1" evidence="15">
    <location>
        <begin position="884"/>
        <end position="1164"/>
    </location>
</feature>
<dbReference type="Gene3D" id="3.40.50.300">
    <property type="entry name" value="P-loop containing nucleotide triphosphate hydrolases"/>
    <property type="match status" value="2"/>
</dbReference>
<dbReference type="CDD" id="cd03244">
    <property type="entry name" value="ABCC_MRP_domain2"/>
    <property type="match status" value="1"/>
</dbReference>
<dbReference type="GO" id="GO:0015431">
    <property type="term" value="F:ABC-type glutathione S-conjugate transporter activity"/>
    <property type="evidence" value="ECO:0007669"/>
    <property type="project" value="UniProtKB-EC"/>
</dbReference>
<feature type="transmembrane region" description="Helical" evidence="13">
    <location>
        <begin position="396"/>
        <end position="415"/>
    </location>
</feature>
<dbReference type="PROSITE" id="PS50929">
    <property type="entry name" value="ABC_TM1F"/>
    <property type="match status" value="2"/>
</dbReference>
<evidence type="ECO:0000259" key="14">
    <source>
        <dbReference type="PROSITE" id="PS50893"/>
    </source>
</evidence>
<evidence type="ECO:0000313" key="16">
    <source>
        <dbReference type="EMBL" id="CAB3400604.1"/>
    </source>
</evidence>
<dbReference type="CDD" id="cd03250">
    <property type="entry name" value="ABCC_MRP_domain1"/>
    <property type="match status" value="1"/>
</dbReference>
<feature type="transmembrane region" description="Helical" evidence="13">
    <location>
        <begin position="372"/>
        <end position="390"/>
    </location>
</feature>
<feature type="region of interest" description="Disordered" evidence="12">
    <location>
        <begin position="801"/>
        <end position="830"/>
    </location>
</feature>
<dbReference type="OrthoDB" id="6500128at2759"/>
<feature type="transmembrane region" description="Helical" evidence="13">
    <location>
        <begin position="36"/>
        <end position="55"/>
    </location>
</feature>
<feature type="domain" description="ABC transporter" evidence="14">
    <location>
        <begin position="572"/>
        <end position="796"/>
    </location>
</feature>
<comment type="caution">
    <text evidence="16">The sequence shown here is derived from an EMBL/GenBank/DDBJ whole genome shotgun (WGS) entry which is preliminary data.</text>
</comment>
<dbReference type="PANTHER" id="PTHR24223:SF358">
    <property type="entry name" value="ABC TRANSMEMBRANE TYPE-1 DOMAIN-CONTAINING PROTEIN"/>
    <property type="match status" value="1"/>
</dbReference>
<keyword evidence="7" id="KW-0067">ATP-binding</keyword>
<keyword evidence="3" id="KW-0813">Transport</keyword>
<name>A0A8S1EI20_9PELO</name>
<dbReference type="GO" id="GO:0016020">
    <property type="term" value="C:membrane"/>
    <property type="evidence" value="ECO:0007669"/>
    <property type="project" value="InterPro"/>
</dbReference>
<accession>A0A8S1EI20</accession>
<dbReference type="GO" id="GO:0012505">
    <property type="term" value="C:endomembrane system"/>
    <property type="evidence" value="ECO:0007669"/>
    <property type="project" value="UniProtKB-SubCell"/>
</dbReference>
<dbReference type="SMART" id="SM00382">
    <property type="entry name" value="AAA"/>
    <property type="match status" value="2"/>
</dbReference>
<evidence type="ECO:0000256" key="8">
    <source>
        <dbReference type="ARBA" id="ARBA00022989"/>
    </source>
</evidence>
<evidence type="ECO:0000313" key="17">
    <source>
        <dbReference type="Proteomes" id="UP000494206"/>
    </source>
</evidence>
<evidence type="ECO:0000256" key="12">
    <source>
        <dbReference type="SAM" id="MobiDB-lite"/>
    </source>
</evidence>
<evidence type="ECO:0000256" key="13">
    <source>
        <dbReference type="SAM" id="Phobius"/>
    </source>
</evidence>
<feature type="transmembrane region" description="Helical" evidence="13">
    <location>
        <begin position="105"/>
        <end position="125"/>
    </location>
</feature>